<sequence length="118" mass="12821">TPIDADEAKAAGIVDIVVQRKTDMDSALQAVADRIRLSEPHAVSELKKLAFNMEKKEMGTAELTRSVATVIAHLRAGKEAAEGIRALKQRREPEWASVHVEVPSVVGPGINLKTESRI</sequence>
<dbReference type="PANTHER" id="PTHR42964:SF1">
    <property type="entry name" value="POLYKETIDE BIOSYNTHESIS ENOYL-COA HYDRATASE PKSH-RELATED"/>
    <property type="match status" value="1"/>
</dbReference>
<reference evidence="2 3" key="1">
    <citation type="submission" date="2020-04" db="EMBL/GenBank/DDBJ databases">
        <title>Perkinsus olseni comparative genomics.</title>
        <authorList>
            <person name="Bogema D.R."/>
        </authorList>
    </citation>
    <scope>NUCLEOTIDE SEQUENCE [LARGE SCALE GENOMIC DNA]</scope>
    <source>
        <strain evidence="2">ATCC PRA-205</strain>
    </source>
</reference>
<dbReference type="EMBL" id="JABANM010025385">
    <property type="protein sequence ID" value="KAF4714679.1"/>
    <property type="molecule type" value="Genomic_DNA"/>
</dbReference>
<protein>
    <submittedName>
        <fullName evidence="2">Uncharacterized protein</fullName>
    </submittedName>
</protein>
<accession>A0A7J6R1B3</accession>
<evidence type="ECO:0000256" key="1">
    <source>
        <dbReference type="ARBA" id="ARBA00005254"/>
    </source>
</evidence>
<proteinExistence type="inferred from homology"/>
<dbReference type="InterPro" id="IPR029045">
    <property type="entry name" value="ClpP/crotonase-like_dom_sf"/>
</dbReference>
<gene>
    <name evidence="2" type="ORF">FOZ62_008449</name>
</gene>
<dbReference type="Proteomes" id="UP000574390">
    <property type="component" value="Unassembled WGS sequence"/>
</dbReference>
<comment type="caution">
    <text evidence="2">The sequence shown here is derived from an EMBL/GenBank/DDBJ whole genome shotgun (WGS) entry which is preliminary data.</text>
</comment>
<dbReference type="PANTHER" id="PTHR42964">
    <property type="entry name" value="ENOYL-COA HYDRATASE"/>
    <property type="match status" value="1"/>
</dbReference>
<comment type="similarity">
    <text evidence="1">Belongs to the enoyl-CoA hydratase/isomerase family.</text>
</comment>
<evidence type="ECO:0000313" key="2">
    <source>
        <dbReference type="EMBL" id="KAF4714679.1"/>
    </source>
</evidence>
<dbReference type="InterPro" id="IPR051683">
    <property type="entry name" value="Enoyl-CoA_Hydratase/Isomerase"/>
</dbReference>
<feature type="non-terminal residue" evidence="2">
    <location>
        <position position="1"/>
    </location>
</feature>
<dbReference type="SUPFAM" id="SSF52096">
    <property type="entry name" value="ClpP/crotonase"/>
    <property type="match status" value="1"/>
</dbReference>
<evidence type="ECO:0000313" key="3">
    <source>
        <dbReference type="Proteomes" id="UP000574390"/>
    </source>
</evidence>
<name>A0A7J6R1B3_PEROL</name>
<organism evidence="2 3">
    <name type="scientific">Perkinsus olseni</name>
    <name type="common">Perkinsus atlanticus</name>
    <dbReference type="NCBI Taxonomy" id="32597"/>
    <lineage>
        <taxon>Eukaryota</taxon>
        <taxon>Sar</taxon>
        <taxon>Alveolata</taxon>
        <taxon>Perkinsozoa</taxon>
        <taxon>Perkinsea</taxon>
        <taxon>Perkinsida</taxon>
        <taxon>Perkinsidae</taxon>
        <taxon>Perkinsus</taxon>
    </lineage>
</organism>
<dbReference type="Gene3D" id="3.90.226.10">
    <property type="entry name" value="2-enoyl-CoA Hydratase, Chain A, domain 1"/>
    <property type="match status" value="1"/>
</dbReference>
<dbReference type="AlphaFoldDB" id="A0A7J6R1B3"/>